<dbReference type="EMBL" id="JBEWSZ010000003">
    <property type="protein sequence ID" value="MET2831132.1"/>
    <property type="molecule type" value="Genomic_DNA"/>
</dbReference>
<evidence type="ECO:0000313" key="2">
    <source>
        <dbReference type="Proteomes" id="UP001548832"/>
    </source>
</evidence>
<reference evidence="1 2" key="1">
    <citation type="submission" date="2024-06" db="EMBL/GenBank/DDBJ databases">
        <authorList>
            <person name="Kim D.-U."/>
        </authorList>
    </citation>
    <scope>NUCLEOTIDE SEQUENCE [LARGE SCALE GENOMIC DNA]</scope>
    <source>
        <strain evidence="1 2">KACC15460</strain>
    </source>
</reference>
<dbReference type="RefSeq" id="WP_354463249.1">
    <property type="nucleotide sequence ID" value="NZ_JBEWSZ010000003.1"/>
</dbReference>
<evidence type="ECO:0000313" key="1">
    <source>
        <dbReference type="EMBL" id="MET2831132.1"/>
    </source>
</evidence>
<sequence length="154" mass="16729">MAVWDIAFCRNAEPRGGAIGVGNFFEHPILQPIALAGIRRARELRAAMGPDVLDCSAFADSKDGAEIGRTEVIQSALVLVQIVESVVKAFEIYPLEILESTSDRGRSYVTIRGLPNNDPDRIAKRISLWAGSLSRLSLTGVEIESAIARQVPQL</sequence>
<organism evidence="1 2">
    <name type="scientific">Mesorhizobium shangrilense</name>
    <dbReference type="NCBI Taxonomy" id="460060"/>
    <lineage>
        <taxon>Bacteria</taxon>
        <taxon>Pseudomonadati</taxon>
        <taxon>Pseudomonadota</taxon>
        <taxon>Alphaproteobacteria</taxon>
        <taxon>Hyphomicrobiales</taxon>
        <taxon>Phyllobacteriaceae</taxon>
        <taxon>Mesorhizobium</taxon>
    </lineage>
</organism>
<name>A0ABV2DM15_9HYPH</name>
<protein>
    <submittedName>
        <fullName evidence="1">Uncharacterized protein</fullName>
    </submittedName>
</protein>
<accession>A0ABV2DM15</accession>
<proteinExistence type="predicted"/>
<gene>
    <name evidence="1" type="ORF">ABVQ20_29580</name>
</gene>
<dbReference type="Proteomes" id="UP001548832">
    <property type="component" value="Unassembled WGS sequence"/>
</dbReference>
<comment type="caution">
    <text evidence="1">The sequence shown here is derived from an EMBL/GenBank/DDBJ whole genome shotgun (WGS) entry which is preliminary data.</text>
</comment>
<keyword evidence="2" id="KW-1185">Reference proteome</keyword>